<dbReference type="Gene3D" id="3.30.420.10">
    <property type="entry name" value="Ribonuclease H-like superfamily/Ribonuclease H"/>
    <property type="match status" value="1"/>
</dbReference>
<evidence type="ECO:0000256" key="2">
    <source>
        <dbReference type="ARBA" id="ARBA00022722"/>
    </source>
</evidence>
<proteinExistence type="predicted"/>
<dbReference type="OrthoDB" id="1920326at2759"/>
<reference evidence="11 12" key="1">
    <citation type="journal article" date="2019" name="Nat. Ecol. Evol.">
        <title>Megaphylogeny resolves global patterns of mushroom evolution.</title>
        <authorList>
            <person name="Varga T."/>
            <person name="Krizsan K."/>
            <person name="Foldi C."/>
            <person name="Dima B."/>
            <person name="Sanchez-Garcia M."/>
            <person name="Sanchez-Ramirez S."/>
            <person name="Szollosi G.J."/>
            <person name="Szarkandi J.G."/>
            <person name="Papp V."/>
            <person name="Albert L."/>
            <person name="Andreopoulos W."/>
            <person name="Angelini C."/>
            <person name="Antonin V."/>
            <person name="Barry K.W."/>
            <person name="Bougher N.L."/>
            <person name="Buchanan P."/>
            <person name="Buyck B."/>
            <person name="Bense V."/>
            <person name="Catcheside P."/>
            <person name="Chovatia M."/>
            <person name="Cooper J."/>
            <person name="Damon W."/>
            <person name="Desjardin D."/>
            <person name="Finy P."/>
            <person name="Geml J."/>
            <person name="Haridas S."/>
            <person name="Hughes K."/>
            <person name="Justo A."/>
            <person name="Karasinski D."/>
            <person name="Kautmanova I."/>
            <person name="Kiss B."/>
            <person name="Kocsube S."/>
            <person name="Kotiranta H."/>
            <person name="LaButti K.M."/>
            <person name="Lechner B.E."/>
            <person name="Liimatainen K."/>
            <person name="Lipzen A."/>
            <person name="Lukacs Z."/>
            <person name="Mihaltcheva S."/>
            <person name="Morgado L.N."/>
            <person name="Niskanen T."/>
            <person name="Noordeloos M.E."/>
            <person name="Ohm R.A."/>
            <person name="Ortiz-Santana B."/>
            <person name="Ovrebo C."/>
            <person name="Racz N."/>
            <person name="Riley R."/>
            <person name="Savchenko A."/>
            <person name="Shiryaev A."/>
            <person name="Soop K."/>
            <person name="Spirin V."/>
            <person name="Szebenyi C."/>
            <person name="Tomsovsky M."/>
            <person name="Tulloss R.E."/>
            <person name="Uehling J."/>
            <person name="Grigoriev I.V."/>
            <person name="Vagvolgyi C."/>
            <person name="Papp T."/>
            <person name="Martin F.M."/>
            <person name="Miettinen O."/>
            <person name="Hibbett D.S."/>
            <person name="Nagy L.G."/>
        </authorList>
    </citation>
    <scope>NUCLEOTIDE SEQUENCE [LARGE SCALE GENOMIC DNA]</scope>
    <source>
        <strain evidence="11 12">FP101781</strain>
    </source>
</reference>
<dbReference type="EMBL" id="QPFP01000002">
    <property type="protein sequence ID" value="TEB39359.1"/>
    <property type="molecule type" value="Genomic_DNA"/>
</dbReference>
<feature type="non-terminal residue" evidence="11">
    <location>
        <position position="206"/>
    </location>
</feature>
<dbReference type="GO" id="GO:0005634">
    <property type="term" value="C:nucleus"/>
    <property type="evidence" value="ECO:0007669"/>
    <property type="project" value="UniProtKB-SubCell"/>
</dbReference>
<accession>A0A4Y7U0K6</accession>
<sequence length="206" mass="22899">MASALEKLPPRPAPTCAYTWNEASPSARLVYLRDADEANQVLSRLQPGPLGFDLEWKPTYVKGGHENRVALVQLANGDTIHLIQISAMKEFPSKLREILEDGSYIKAGVGIQGDTKKLFTDWGVSVRSCADLSLLARTVDGARWRGKYNVSIGLARLVEIYPYRLLGKGKITRSNWEGWLKPAQQQYAANDAHAGFHLYQLLMAMA</sequence>
<keyword evidence="2" id="KW-0540">Nuclease</keyword>
<dbReference type="STRING" id="71717.A0A4Y7U0K6"/>
<feature type="domain" description="3'-5' exonuclease" evidence="10">
    <location>
        <begin position="29"/>
        <end position="206"/>
    </location>
</feature>
<evidence type="ECO:0000256" key="4">
    <source>
        <dbReference type="ARBA" id="ARBA00022801"/>
    </source>
</evidence>
<evidence type="ECO:0000256" key="8">
    <source>
        <dbReference type="ARBA" id="ARBA00040531"/>
    </source>
</evidence>
<dbReference type="PANTHER" id="PTHR13620:SF109">
    <property type="entry name" value="3'-5' EXONUCLEASE"/>
    <property type="match status" value="1"/>
</dbReference>
<comment type="subcellular location">
    <subcellularLocation>
        <location evidence="1">Nucleus</location>
    </subcellularLocation>
</comment>
<keyword evidence="7" id="KW-0539">Nucleus</keyword>
<keyword evidence="4" id="KW-0378">Hydrolase</keyword>
<organism evidence="11 12">
    <name type="scientific">Coprinellus micaceus</name>
    <name type="common">Glistening ink-cap mushroom</name>
    <name type="synonym">Coprinus micaceus</name>
    <dbReference type="NCBI Taxonomy" id="71717"/>
    <lineage>
        <taxon>Eukaryota</taxon>
        <taxon>Fungi</taxon>
        <taxon>Dikarya</taxon>
        <taxon>Basidiomycota</taxon>
        <taxon>Agaricomycotina</taxon>
        <taxon>Agaricomycetes</taxon>
        <taxon>Agaricomycetidae</taxon>
        <taxon>Agaricales</taxon>
        <taxon>Agaricineae</taxon>
        <taxon>Psathyrellaceae</taxon>
        <taxon>Coprinellus</taxon>
    </lineage>
</organism>
<evidence type="ECO:0000256" key="3">
    <source>
        <dbReference type="ARBA" id="ARBA00022723"/>
    </source>
</evidence>
<protein>
    <recommendedName>
        <fullName evidence="8">3'-5' exonuclease</fullName>
    </recommendedName>
    <alternativeName>
        <fullName evidence="9">Werner Syndrome-like exonuclease</fullName>
    </alternativeName>
</protein>
<dbReference type="CDD" id="cd06141">
    <property type="entry name" value="WRN_exo"/>
    <property type="match status" value="1"/>
</dbReference>
<evidence type="ECO:0000259" key="10">
    <source>
        <dbReference type="SMART" id="SM00474"/>
    </source>
</evidence>
<gene>
    <name evidence="11" type="ORF">FA13DRAFT_1620300</name>
</gene>
<comment type="caution">
    <text evidence="11">The sequence shown here is derived from an EMBL/GenBank/DDBJ whole genome shotgun (WGS) entry which is preliminary data.</text>
</comment>
<evidence type="ECO:0000256" key="6">
    <source>
        <dbReference type="ARBA" id="ARBA00022842"/>
    </source>
</evidence>
<dbReference type="GO" id="GO:0008408">
    <property type="term" value="F:3'-5' exonuclease activity"/>
    <property type="evidence" value="ECO:0007669"/>
    <property type="project" value="InterPro"/>
</dbReference>
<dbReference type="InterPro" id="IPR002562">
    <property type="entry name" value="3'-5'_exonuclease_dom"/>
</dbReference>
<evidence type="ECO:0000256" key="9">
    <source>
        <dbReference type="ARBA" id="ARBA00042761"/>
    </source>
</evidence>
<keyword evidence="3" id="KW-0479">Metal-binding</keyword>
<keyword evidence="12" id="KW-1185">Reference proteome</keyword>
<dbReference type="GO" id="GO:0006139">
    <property type="term" value="P:nucleobase-containing compound metabolic process"/>
    <property type="evidence" value="ECO:0007669"/>
    <property type="project" value="InterPro"/>
</dbReference>
<evidence type="ECO:0000313" key="12">
    <source>
        <dbReference type="Proteomes" id="UP000298030"/>
    </source>
</evidence>
<dbReference type="InterPro" id="IPR012337">
    <property type="entry name" value="RNaseH-like_sf"/>
</dbReference>
<keyword evidence="5" id="KW-0269">Exonuclease</keyword>
<dbReference type="PANTHER" id="PTHR13620">
    <property type="entry name" value="3-5 EXONUCLEASE"/>
    <property type="match status" value="1"/>
</dbReference>
<evidence type="ECO:0000256" key="5">
    <source>
        <dbReference type="ARBA" id="ARBA00022839"/>
    </source>
</evidence>
<dbReference type="SMART" id="SM00474">
    <property type="entry name" value="35EXOc"/>
    <property type="match status" value="1"/>
</dbReference>
<dbReference type="InterPro" id="IPR051132">
    <property type="entry name" value="3-5_Exonuclease_domain"/>
</dbReference>
<evidence type="ECO:0000313" key="11">
    <source>
        <dbReference type="EMBL" id="TEB39359.1"/>
    </source>
</evidence>
<keyword evidence="6" id="KW-0460">Magnesium</keyword>
<dbReference type="Pfam" id="PF01612">
    <property type="entry name" value="DNA_pol_A_exo1"/>
    <property type="match status" value="1"/>
</dbReference>
<dbReference type="InterPro" id="IPR036397">
    <property type="entry name" value="RNaseH_sf"/>
</dbReference>
<dbReference type="GO" id="GO:0046872">
    <property type="term" value="F:metal ion binding"/>
    <property type="evidence" value="ECO:0007669"/>
    <property type="project" value="UniProtKB-KW"/>
</dbReference>
<name>A0A4Y7U0K6_COPMI</name>
<dbReference type="Proteomes" id="UP000298030">
    <property type="component" value="Unassembled WGS sequence"/>
</dbReference>
<evidence type="ECO:0000256" key="1">
    <source>
        <dbReference type="ARBA" id="ARBA00004123"/>
    </source>
</evidence>
<dbReference type="GO" id="GO:0003676">
    <property type="term" value="F:nucleic acid binding"/>
    <property type="evidence" value="ECO:0007669"/>
    <property type="project" value="InterPro"/>
</dbReference>
<evidence type="ECO:0000256" key="7">
    <source>
        <dbReference type="ARBA" id="ARBA00023242"/>
    </source>
</evidence>
<dbReference type="AlphaFoldDB" id="A0A4Y7U0K6"/>
<dbReference type="SUPFAM" id="SSF53098">
    <property type="entry name" value="Ribonuclease H-like"/>
    <property type="match status" value="1"/>
</dbReference>